<sequence>MTSTAKKRVLILGPIEPTLPAYQRFLKDFEVINYRTTTRTQLITDLQQPSGPLHIPIHGIYAAWAGLTKVGELDSELLDQLPYIQDLKIVTVCSAGFSPRWDLQKLRSLGVDFCNTPTFGAAQVADLALSFVLDGFRKLVVLDKITRRIGNTYTVREDLAFKLRWDAESGQYVKRIGDAENEVDFAFGHDVGGVNLNTPQGKSAVIVGFGSIGN</sequence>
<accession>A0ACB5T3H9</accession>
<comment type="caution">
    <text evidence="1">The sequence shown here is derived from an EMBL/GenBank/DDBJ whole genome shotgun (WGS) entry which is preliminary data.</text>
</comment>
<dbReference type="Proteomes" id="UP001165064">
    <property type="component" value="Unassembled WGS sequence"/>
</dbReference>
<evidence type="ECO:0000313" key="1">
    <source>
        <dbReference type="EMBL" id="GME80639.1"/>
    </source>
</evidence>
<reference evidence="1" key="1">
    <citation type="submission" date="2023-04" db="EMBL/GenBank/DDBJ databases">
        <title>Ambrosiozyma monospora NBRC 10751.</title>
        <authorList>
            <person name="Ichikawa N."/>
            <person name="Sato H."/>
            <person name="Tonouchi N."/>
        </authorList>
    </citation>
    <scope>NUCLEOTIDE SEQUENCE</scope>
    <source>
        <strain evidence="1">NBRC 10751</strain>
    </source>
</reference>
<name>A0ACB5T3H9_AMBMO</name>
<evidence type="ECO:0000313" key="2">
    <source>
        <dbReference type="Proteomes" id="UP001165064"/>
    </source>
</evidence>
<dbReference type="EMBL" id="BSXS01003147">
    <property type="protein sequence ID" value="GME80639.1"/>
    <property type="molecule type" value="Genomic_DNA"/>
</dbReference>
<gene>
    <name evidence="1" type="ORF">Amon02_000454900</name>
</gene>
<keyword evidence="2" id="KW-1185">Reference proteome</keyword>
<organism evidence="1 2">
    <name type="scientific">Ambrosiozyma monospora</name>
    <name type="common">Yeast</name>
    <name type="synonym">Endomycopsis monosporus</name>
    <dbReference type="NCBI Taxonomy" id="43982"/>
    <lineage>
        <taxon>Eukaryota</taxon>
        <taxon>Fungi</taxon>
        <taxon>Dikarya</taxon>
        <taxon>Ascomycota</taxon>
        <taxon>Saccharomycotina</taxon>
        <taxon>Pichiomycetes</taxon>
        <taxon>Pichiales</taxon>
        <taxon>Pichiaceae</taxon>
        <taxon>Ambrosiozyma</taxon>
    </lineage>
</organism>
<proteinExistence type="predicted"/>
<protein>
    <submittedName>
        <fullName evidence="1">Unnamed protein product</fullName>
    </submittedName>
</protein>